<proteinExistence type="inferred from homology"/>
<dbReference type="InterPro" id="IPR017853">
    <property type="entry name" value="GH"/>
</dbReference>
<dbReference type="GO" id="GO:0004563">
    <property type="term" value="F:beta-N-acetylhexosaminidase activity"/>
    <property type="evidence" value="ECO:0007669"/>
    <property type="project" value="UniProtKB-EC"/>
</dbReference>
<evidence type="ECO:0000256" key="7">
    <source>
        <dbReference type="ARBA" id="ARBA00033000"/>
    </source>
</evidence>
<evidence type="ECO:0000256" key="5">
    <source>
        <dbReference type="ARBA" id="ARBA00023295"/>
    </source>
</evidence>
<dbReference type="Gene3D" id="2.60.40.10">
    <property type="entry name" value="Immunoglobulins"/>
    <property type="match status" value="1"/>
</dbReference>
<dbReference type="InterPro" id="IPR029018">
    <property type="entry name" value="Hex-like_dom2"/>
</dbReference>
<dbReference type="InterPro" id="IPR013783">
    <property type="entry name" value="Ig-like_fold"/>
</dbReference>
<dbReference type="Pfam" id="PF02838">
    <property type="entry name" value="Glyco_hydro_20b"/>
    <property type="match status" value="1"/>
</dbReference>
<dbReference type="CDD" id="cd02847">
    <property type="entry name" value="E_set_Chitobiase_C"/>
    <property type="match status" value="1"/>
</dbReference>
<feature type="active site" description="Proton donor" evidence="8">
    <location>
        <position position="614"/>
    </location>
</feature>
<dbReference type="PANTHER" id="PTHR22600:SF57">
    <property type="entry name" value="BETA-N-ACETYLHEXOSAMINIDASE"/>
    <property type="match status" value="1"/>
</dbReference>
<name>A0A8W8NSB9_MAGGI</name>
<dbReference type="InterPro" id="IPR015882">
    <property type="entry name" value="HEX_bac_N"/>
</dbReference>
<comment type="similarity">
    <text evidence="2">Belongs to the glycosyl hydrolase 20 family.</text>
</comment>
<dbReference type="InterPro" id="IPR012291">
    <property type="entry name" value="CBM2_carb-bd_dom_sf"/>
</dbReference>
<dbReference type="SMART" id="SM01081">
    <property type="entry name" value="CHB_HEX"/>
    <property type="match status" value="1"/>
</dbReference>
<evidence type="ECO:0000313" key="12">
    <source>
        <dbReference type="Proteomes" id="UP000005408"/>
    </source>
</evidence>
<dbReference type="Pfam" id="PF00728">
    <property type="entry name" value="Glyco_hydro_20"/>
    <property type="match status" value="1"/>
</dbReference>
<evidence type="ECO:0000256" key="2">
    <source>
        <dbReference type="ARBA" id="ARBA00006285"/>
    </source>
</evidence>
<dbReference type="InterPro" id="IPR014756">
    <property type="entry name" value="Ig_E-set"/>
</dbReference>
<dbReference type="InterPro" id="IPR004867">
    <property type="entry name" value="CHB_C_dom"/>
</dbReference>
<dbReference type="AlphaFoldDB" id="A0A8W8NSB9"/>
<reference evidence="11" key="1">
    <citation type="submission" date="2022-08" db="UniProtKB">
        <authorList>
            <consortium name="EnsemblMetazoa"/>
        </authorList>
    </citation>
    <scope>IDENTIFICATION</scope>
    <source>
        <strain evidence="11">05x7-T-G4-1.051#20</strain>
    </source>
</reference>
<evidence type="ECO:0000256" key="4">
    <source>
        <dbReference type="ARBA" id="ARBA00022801"/>
    </source>
</evidence>
<evidence type="ECO:0000256" key="6">
    <source>
        <dbReference type="ARBA" id="ARBA00030512"/>
    </source>
</evidence>
<evidence type="ECO:0000256" key="1">
    <source>
        <dbReference type="ARBA" id="ARBA00001231"/>
    </source>
</evidence>
<dbReference type="GO" id="GO:0030203">
    <property type="term" value="P:glycosaminoglycan metabolic process"/>
    <property type="evidence" value="ECO:0007669"/>
    <property type="project" value="TreeGrafter"/>
</dbReference>
<dbReference type="EnsemblMetazoa" id="G7124.1">
    <property type="protein sequence ID" value="G7124.1:cds"/>
    <property type="gene ID" value="G7124"/>
</dbReference>
<dbReference type="Gene3D" id="3.30.379.10">
    <property type="entry name" value="Chitobiase/beta-hexosaminidase domain 2-like"/>
    <property type="match status" value="1"/>
</dbReference>
<keyword evidence="12" id="KW-1185">Reference proteome</keyword>
<dbReference type="Gene3D" id="2.60.40.290">
    <property type="match status" value="1"/>
</dbReference>
<dbReference type="SUPFAM" id="SSF51445">
    <property type="entry name" value="(Trans)glycosidases"/>
    <property type="match status" value="1"/>
</dbReference>
<protein>
    <recommendedName>
        <fullName evidence="3">beta-N-acetylhexosaminidase</fullName>
        <ecNumber evidence="3">3.2.1.52</ecNumber>
    </recommendedName>
    <alternativeName>
        <fullName evidence="6">Beta-N-acetylhexosaminidase</fullName>
    </alternativeName>
    <alternativeName>
        <fullName evidence="7">N-acetyl-beta-glucosaminidase</fullName>
    </alternativeName>
</protein>
<dbReference type="PANTHER" id="PTHR22600">
    <property type="entry name" value="BETA-HEXOSAMINIDASE"/>
    <property type="match status" value="1"/>
</dbReference>
<dbReference type="GO" id="GO:0030247">
    <property type="term" value="F:polysaccharide binding"/>
    <property type="evidence" value="ECO:0007669"/>
    <property type="project" value="InterPro"/>
</dbReference>
<feature type="transmembrane region" description="Helical" evidence="9">
    <location>
        <begin position="38"/>
        <end position="55"/>
    </location>
</feature>
<dbReference type="SUPFAM" id="SSF49384">
    <property type="entry name" value="Carbohydrate-binding domain"/>
    <property type="match status" value="1"/>
</dbReference>
<dbReference type="GO" id="GO:0016020">
    <property type="term" value="C:membrane"/>
    <property type="evidence" value="ECO:0007669"/>
    <property type="project" value="TreeGrafter"/>
</dbReference>
<keyword evidence="9" id="KW-0472">Membrane</keyword>
<dbReference type="InterPro" id="IPR015883">
    <property type="entry name" value="Glyco_hydro_20_cat"/>
</dbReference>
<evidence type="ECO:0000256" key="9">
    <source>
        <dbReference type="SAM" id="Phobius"/>
    </source>
</evidence>
<evidence type="ECO:0000259" key="10">
    <source>
        <dbReference type="SMART" id="SM01081"/>
    </source>
</evidence>
<dbReference type="Pfam" id="PF03173">
    <property type="entry name" value="CHB_HEX"/>
    <property type="match status" value="1"/>
</dbReference>
<dbReference type="Proteomes" id="UP000005408">
    <property type="component" value="Unassembled WGS sequence"/>
</dbReference>
<dbReference type="InterPro" id="IPR004866">
    <property type="entry name" value="CHB/HEX_N_dom"/>
</dbReference>
<organism evidence="11 12">
    <name type="scientific">Magallana gigas</name>
    <name type="common">Pacific oyster</name>
    <name type="synonym">Crassostrea gigas</name>
    <dbReference type="NCBI Taxonomy" id="29159"/>
    <lineage>
        <taxon>Eukaryota</taxon>
        <taxon>Metazoa</taxon>
        <taxon>Spiralia</taxon>
        <taxon>Lophotrochozoa</taxon>
        <taxon>Mollusca</taxon>
        <taxon>Bivalvia</taxon>
        <taxon>Autobranchia</taxon>
        <taxon>Pteriomorphia</taxon>
        <taxon>Ostreida</taxon>
        <taxon>Ostreoidea</taxon>
        <taxon>Ostreidae</taxon>
        <taxon>Magallana</taxon>
    </lineage>
</organism>
<keyword evidence="5" id="KW-0326">Glycosidase</keyword>
<evidence type="ECO:0000256" key="8">
    <source>
        <dbReference type="PIRSR" id="PIRSR625705-1"/>
    </source>
</evidence>
<evidence type="ECO:0000256" key="3">
    <source>
        <dbReference type="ARBA" id="ARBA00012663"/>
    </source>
</evidence>
<keyword evidence="4" id="KW-0378">Hydrolase</keyword>
<dbReference type="OrthoDB" id="428480at2759"/>
<dbReference type="PRINTS" id="PR00738">
    <property type="entry name" value="GLHYDRLASE20"/>
</dbReference>
<dbReference type="GO" id="GO:0005975">
    <property type="term" value="P:carbohydrate metabolic process"/>
    <property type="evidence" value="ECO:0007669"/>
    <property type="project" value="InterPro"/>
</dbReference>
<accession>A0A8W8NSB9</accession>
<evidence type="ECO:0000313" key="11">
    <source>
        <dbReference type="EnsemblMetazoa" id="G7124.1:cds"/>
    </source>
</evidence>
<dbReference type="SUPFAM" id="SSF81296">
    <property type="entry name" value="E set domains"/>
    <property type="match status" value="1"/>
</dbReference>
<keyword evidence="9" id="KW-0812">Transmembrane</keyword>
<dbReference type="OMA" id="HYLENTY"/>
<dbReference type="SUPFAM" id="SSF55545">
    <property type="entry name" value="beta-N-acetylhexosaminidase-like domain"/>
    <property type="match status" value="1"/>
</dbReference>
<sequence>MRRKVIYSPENQPSPGTNPITRMTKLKLCLRLLWHRKLTLCVCGAILFILLNWYMQSESFLIEEFKFPVPPTTMSRQEKGKFSPEDIEVMRKKSLSKQESQVYVNYMADNFVINFTVIQNSARTCIKKFSIYNAGQSNIPSFFWAIYFYDNGKVGHNSFPYPRGLPVDNSELLIFHEAGNLYRLSPTEKFSPYINSRDTIEVPYESYGPHVSRHYSFPNWFVSCDICSPRILKSTAGEDLSFVETFSKPQQLKRGSRDLYRAFTAKDRFSRNSAAAKAPKPSVHSVIPTPLRVDAGGEESLVVTPSDWVVSTKDFVEEASLLAEKLHLKLAKSATSKVITFSQGKVNLPKNSSLSVSEAYHIYINPSKNTIEVTANEASGAFYATQTLLSLTEKDRSDTSKEKGHRFPGMNITDAPRFEYRGLMLDVSRNFVQKATVLKLLDLMATYKVNKFHFHLTDDDAWRLEIPEFPELTKYASNRCLDPSHEVCLPPSLGSGPFVNTSGSGFYTVSDYKEILRYAKSRHIEVIPEIDVPGHARSAIQAMELRYRRTKNSMYRLIDPDDRSRYLSAQSYTDDAVNPCVDGTYQFFKVILRNLHELHKDIQPLTFYMLGGDEVAGGAWEKSPACADLKQKHELRDYHDLKKFFFKRMMEELRQEDLTFGLWGDAVLDKSLNPNPLEEAMKGKVYTYSWSNVWEWKRGSLAYKLANAGYKVVMSPATYFYFDQPYEPDFEERGLYWATRCLDSRTAFSFVPDHLYWNRGRTQDGGEMTDEILCTGGCPPLTQPQNIRGIQADLWTETIRTPQHLHYMLFPRFLAFAERAWHKASWEDLTDVAQRDKEQQKDWERFAAILGQGELKRLESEGVEYRLDPPGARFSNSILEINTIFPGLPTEYSLNQGASWEKYNPKITTKLSNAGKILVRSSSFDGKRKSRVVSVENSN</sequence>
<feature type="domain" description="Chitobiase/beta-hexosaminidases N-terminal" evidence="10">
    <location>
        <begin position="109"/>
        <end position="267"/>
    </location>
</feature>
<dbReference type="InterPro" id="IPR008965">
    <property type="entry name" value="CBM2/CBM3_carb-bd_dom_sf"/>
</dbReference>
<comment type="catalytic activity">
    <reaction evidence="1">
        <text>Hydrolysis of terminal non-reducing N-acetyl-D-hexosamine residues in N-acetyl-beta-D-hexosaminides.</text>
        <dbReference type="EC" id="3.2.1.52"/>
    </reaction>
</comment>
<dbReference type="Gene3D" id="3.20.20.80">
    <property type="entry name" value="Glycosidases"/>
    <property type="match status" value="1"/>
</dbReference>
<keyword evidence="9" id="KW-1133">Transmembrane helix</keyword>
<dbReference type="Pfam" id="PF03174">
    <property type="entry name" value="CHB_HEX_C"/>
    <property type="match status" value="1"/>
</dbReference>
<dbReference type="EC" id="3.2.1.52" evidence="3"/>
<dbReference type="InterPro" id="IPR025705">
    <property type="entry name" value="Beta_hexosaminidase_sua/sub"/>
</dbReference>